<gene>
    <name evidence="3" type="ORF">ACFQ2V_07845</name>
</gene>
<evidence type="ECO:0000313" key="3">
    <source>
        <dbReference type="EMBL" id="MFD1054214.1"/>
    </source>
</evidence>
<dbReference type="Proteomes" id="UP001597046">
    <property type="component" value="Unassembled WGS sequence"/>
</dbReference>
<keyword evidence="2" id="KW-1133">Transmembrane helix</keyword>
<protein>
    <submittedName>
        <fullName evidence="3">Uncharacterized protein</fullName>
    </submittedName>
</protein>
<keyword evidence="4" id="KW-1185">Reference proteome</keyword>
<evidence type="ECO:0000256" key="1">
    <source>
        <dbReference type="SAM" id="MobiDB-lite"/>
    </source>
</evidence>
<accession>A0ABW3MXQ9</accession>
<dbReference type="EMBL" id="JBHTKH010000004">
    <property type="protein sequence ID" value="MFD1054214.1"/>
    <property type="molecule type" value="Genomic_DNA"/>
</dbReference>
<organism evidence="3 4">
    <name type="scientific">Terrabacter terrigena</name>
    <dbReference type="NCBI Taxonomy" id="574718"/>
    <lineage>
        <taxon>Bacteria</taxon>
        <taxon>Bacillati</taxon>
        <taxon>Actinomycetota</taxon>
        <taxon>Actinomycetes</taxon>
        <taxon>Micrococcales</taxon>
        <taxon>Intrasporangiaceae</taxon>
        <taxon>Terrabacter</taxon>
    </lineage>
</organism>
<proteinExistence type="predicted"/>
<evidence type="ECO:0000256" key="2">
    <source>
        <dbReference type="SAM" id="Phobius"/>
    </source>
</evidence>
<keyword evidence="2" id="KW-0812">Transmembrane</keyword>
<keyword evidence="2" id="KW-0472">Membrane</keyword>
<feature type="transmembrane region" description="Helical" evidence="2">
    <location>
        <begin position="34"/>
        <end position="57"/>
    </location>
</feature>
<name>A0ABW3MXQ9_9MICO</name>
<dbReference type="RefSeq" id="WP_386052118.1">
    <property type="nucleotide sequence ID" value="NZ_JBHTKH010000004.1"/>
</dbReference>
<comment type="caution">
    <text evidence="3">The sequence shown here is derived from an EMBL/GenBank/DDBJ whole genome shotgun (WGS) entry which is preliminary data.</text>
</comment>
<evidence type="ECO:0000313" key="4">
    <source>
        <dbReference type="Proteomes" id="UP001597046"/>
    </source>
</evidence>
<feature type="region of interest" description="Disordered" evidence="1">
    <location>
        <begin position="1"/>
        <end position="31"/>
    </location>
</feature>
<sequence length="178" mass="18818">MSDFGFVDEARPDRARPARASPAGRPSPPPTRRVASPFAVAFVVVLVGLLGFIAWAWSGRLHTDDVAAWRAVAGEVEVLDRSLTPLGHSEIAPCRDSTDGRVTRTYPPSTGPQAAELVGFLTQKGWNQVAATPPAYARLTRTFVGHEVSVEVAARDGASLVDSLTASSPASAFGCLLH</sequence>
<reference evidence="4" key="1">
    <citation type="journal article" date="2019" name="Int. J. Syst. Evol. Microbiol.">
        <title>The Global Catalogue of Microorganisms (GCM) 10K type strain sequencing project: providing services to taxonomists for standard genome sequencing and annotation.</title>
        <authorList>
            <consortium name="The Broad Institute Genomics Platform"/>
            <consortium name="The Broad Institute Genome Sequencing Center for Infectious Disease"/>
            <person name="Wu L."/>
            <person name="Ma J."/>
        </authorList>
    </citation>
    <scope>NUCLEOTIDE SEQUENCE [LARGE SCALE GENOMIC DNA]</scope>
    <source>
        <strain evidence="4">CCUG 57508</strain>
    </source>
</reference>